<accession>A0ACB5R9Z6</accession>
<keyword evidence="2" id="KW-1185">Reference proteome</keyword>
<name>A0ACB5R9Z6_9CLOT</name>
<evidence type="ECO:0000313" key="2">
    <source>
        <dbReference type="Proteomes" id="UP001058074"/>
    </source>
</evidence>
<dbReference type="Proteomes" id="UP001058074">
    <property type="component" value="Unassembled WGS sequence"/>
</dbReference>
<sequence>MLLKDLLKEFYLELEIKNYSVRTLKSYNNNNLLLLTYLEKEFNITEVEDVKPIHIKSYIKVLQKKGNKPTYINGLIKCFRAYFKYAEQEEIIESSPVDKISWLKEGKTIINTFTDEEVENMMNVYKGNEYMDIRNKCILAFLFDTGIRNLELCNITNKDVKDISLTINQGKGRKDRRVALSPITRRIILRYIRCKNSYFANRIMNEDTPFFLSYRFKKLTVEAVERVIKIAGEKANIRKEIRCSPHTERHFFAQSQLKNGMV</sequence>
<gene>
    <name evidence="1" type="primary">xerD</name>
    <name evidence="1" type="ORF">rsdtw13_12660</name>
</gene>
<organism evidence="1 2">
    <name type="scientific">Inconstantimicrobium mannanitabidum</name>
    <dbReference type="NCBI Taxonomy" id="1604901"/>
    <lineage>
        <taxon>Bacteria</taxon>
        <taxon>Bacillati</taxon>
        <taxon>Bacillota</taxon>
        <taxon>Clostridia</taxon>
        <taxon>Eubacteriales</taxon>
        <taxon>Clostridiaceae</taxon>
        <taxon>Inconstantimicrobium</taxon>
    </lineage>
</organism>
<comment type="caution">
    <text evidence="1">The sequence shown here is derived from an EMBL/GenBank/DDBJ whole genome shotgun (WGS) entry which is preliminary data.</text>
</comment>
<evidence type="ECO:0000313" key="1">
    <source>
        <dbReference type="EMBL" id="GKX66008.1"/>
    </source>
</evidence>
<protein>
    <submittedName>
        <fullName evidence="1">Integrase</fullName>
    </submittedName>
</protein>
<proteinExistence type="predicted"/>
<reference evidence="1" key="1">
    <citation type="journal article" date="2025" name="Int. J. Syst. Evol. Microbiol.">
        <title>Inconstantimicrobium mannanitabidum sp. nov., a novel member of the family Clostridiaceae isolated from anoxic soil under the treatment of reductive soil disinfestation.</title>
        <authorList>
            <person name="Ueki A."/>
            <person name="Tonouchi A."/>
            <person name="Honma S."/>
            <person name="Kaku N."/>
            <person name="Ueki K."/>
        </authorList>
    </citation>
    <scope>NUCLEOTIDE SEQUENCE</scope>
    <source>
        <strain evidence="1">TW13</strain>
    </source>
</reference>
<dbReference type="EMBL" id="BROD01000001">
    <property type="protein sequence ID" value="GKX66008.1"/>
    <property type="molecule type" value="Genomic_DNA"/>
</dbReference>